<evidence type="ECO:0000313" key="3">
    <source>
        <dbReference type="EMBL" id="MFC4820556.1"/>
    </source>
</evidence>
<dbReference type="PANTHER" id="PTHR23028">
    <property type="entry name" value="ACETYLTRANSFERASE"/>
    <property type="match status" value="1"/>
</dbReference>
<feature type="transmembrane region" description="Helical" evidence="1">
    <location>
        <begin position="22"/>
        <end position="43"/>
    </location>
</feature>
<dbReference type="GO" id="GO:0016746">
    <property type="term" value="F:acyltransferase activity"/>
    <property type="evidence" value="ECO:0007669"/>
    <property type="project" value="UniProtKB-KW"/>
</dbReference>
<evidence type="ECO:0000256" key="1">
    <source>
        <dbReference type="SAM" id="Phobius"/>
    </source>
</evidence>
<dbReference type="InterPro" id="IPR002656">
    <property type="entry name" value="Acyl_transf_3_dom"/>
</dbReference>
<organism evidence="3 4">
    <name type="scientific">Dokdonella ginsengisoli</name>
    <dbReference type="NCBI Taxonomy" id="363846"/>
    <lineage>
        <taxon>Bacteria</taxon>
        <taxon>Pseudomonadati</taxon>
        <taxon>Pseudomonadota</taxon>
        <taxon>Gammaproteobacteria</taxon>
        <taxon>Lysobacterales</taxon>
        <taxon>Rhodanobacteraceae</taxon>
        <taxon>Dokdonella</taxon>
    </lineage>
</organism>
<comment type="caution">
    <text evidence="3">The sequence shown here is derived from an EMBL/GenBank/DDBJ whole genome shotgun (WGS) entry which is preliminary data.</text>
</comment>
<evidence type="ECO:0000313" key="4">
    <source>
        <dbReference type="Proteomes" id="UP001595886"/>
    </source>
</evidence>
<proteinExistence type="predicted"/>
<keyword evidence="1" id="KW-0472">Membrane</keyword>
<dbReference type="Proteomes" id="UP001595886">
    <property type="component" value="Unassembled WGS sequence"/>
</dbReference>
<feature type="transmembrane region" description="Helical" evidence="1">
    <location>
        <begin position="298"/>
        <end position="318"/>
    </location>
</feature>
<keyword evidence="1" id="KW-1133">Transmembrane helix</keyword>
<feature type="transmembrane region" description="Helical" evidence="1">
    <location>
        <begin position="149"/>
        <end position="169"/>
    </location>
</feature>
<dbReference type="Pfam" id="PF01757">
    <property type="entry name" value="Acyl_transf_3"/>
    <property type="match status" value="1"/>
</dbReference>
<keyword evidence="4" id="KW-1185">Reference proteome</keyword>
<evidence type="ECO:0000259" key="2">
    <source>
        <dbReference type="Pfam" id="PF01757"/>
    </source>
</evidence>
<keyword evidence="3" id="KW-0808">Transferase</keyword>
<name>A0ABV9QU46_9GAMM</name>
<dbReference type="PANTHER" id="PTHR23028:SF53">
    <property type="entry name" value="ACYL_TRANSF_3 DOMAIN-CONTAINING PROTEIN"/>
    <property type="match status" value="1"/>
</dbReference>
<protein>
    <submittedName>
        <fullName evidence="3">Acyltransferase family protein</fullName>
        <ecNumber evidence="3">2.3.-.-</ecNumber>
    </submittedName>
</protein>
<feature type="transmembrane region" description="Helical" evidence="1">
    <location>
        <begin position="63"/>
        <end position="81"/>
    </location>
</feature>
<gene>
    <name evidence="3" type="ORF">ACFO6Q_09485</name>
</gene>
<keyword evidence="3" id="KW-0012">Acyltransferase</keyword>
<dbReference type="RefSeq" id="WP_380020417.1">
    <property type="nucleotide sequence ID" value="NZ_JBHSHD010000007.1"/>
</dbReference>
<feature type="transmembrane region" description="Helical" evidence="1">
    <location>
        <begin position="243"/>
        <end position="262"/>
    </location>
</feature>
<dbReference type="EC" id="2.3.-.-" evidence="3"/>
<feature type="transmembrane region" description="Helical" evidence="1">
    <location>
        <begin position="268"/>
        <end position="286"/>
    </location>
</feature>
<feature type="transmembrane region" description="Helical" evidence="1">
    <location>
        <begin position="204"/>
        <end position="223"/>
    </location>
</feature>
<dbReference type="InterPro" id="IPR050879">
    <property type="entry name" value="Acyltransferase_3"/>
</dbReference>
<feature type="domain" description="Acyltransferase 3" evidence="2">
    <location>
        <begin position="18"/>
        <end position="350"/>
    </location>
</feature>
<sequence length="400" mass="44050">MAEVSAAAARGAPDTRLRYVDALRAIAAFLVLWLHVGDSFLHLDGATPLRGAWLQGVASSVDLGRVGVVAFFLISGFVIPFSMRPAQPAPVRSFLIKRFLRIFPAYWLSIPFGAATGWWLWGREFGVADFLVNLTLLQDLFGMRAAEGLYWTLLVEVVFYGLCVVLLLTRSLDRPRRLLALAAAFGSVYSLALVAHWFGRPLMGKVAAFGFLNLSIMLCGTLYRRLILEDEPQGDRLARAGTIALFGYYLIVLPCAAVWAAGFARNATIAYALGMLLFVVGTRFVRIQTRLTDWLGRISYSIYLFHPVVFMSLLWLLSRQPAGSWWRTQHLGVYIAVVAALTVALAALVYRWVERPCIRLGHRLARSVQERAGRARTAAPTADVPAAALASVDSAASRSS</sequence>
<feature type="transmembrane region" description="Helical" evidence="1">
    <location>
        <begin position="330"/>
        <end position="353"/>
    </location>
</feature>
<dbReference type="EMBL" id="JBHSHD010000007">
    <property type="protein sequence ID" value="MFC4820556.1"/>
    <property type="molecule type" value="Genomic_DNA"/>
</dbReference>
<feature type="transmembrane region" description="Helical" evidence="1">
    <location>
        <begin position="178"/>
        <end position="198"/>
    </location>
</feature>
<reference evidence="4" key="1">
    <citation type="journal article" date="2019" name="Int. J. Syst. Evol. Microbiol.">
        <title>The Global Catalogue of Microorganisms (GCM) 10K type strain sequencing project: providing services to taxonomists for standard genome sequencing and annotation.</title>
        <authorList>
            <consortium name="The Broad Institute Genomics Platform"/>
            <consortium name="The Broad Institute Genome Sequencing Center for Infectious Disease"/>
            <person name="Wu L."/>
            <person name="Ma J."/>
        </authorList>
    </citation>
    <scope>NUCLEOTIDE SEQUENCE [LARGE SCALE GENOMIC DNA]</scope>
    <source>
        <strain evidence="4">CCUG 30340</strain>
    </source>
</reference>
<accession>A0ABV9QU46</accession>
<feature type="transmembrane region" description="Helical" evidence="1">
    <location>
        <begin position="102"/>
        <end position="121"/>
    </location>
</feature>
<keyword evidence="1" id="KW-0812">Transmembrane</keyword>